<comment type="similarity">
    <text evidence="2">Belongs to the nicotinamide ribonucleoside (NR) uptake permease (TC 4.B.1) family.</text>
</comment>
<dbReference type="PANTHER" id="PTHR36122:SF2">
    <property type="entry name" value="NICOTINAMIDE RIBOSIDE TRANSPORTER PNUC"/>
    <property type="match status" value="1"/>
</dbReference>
<dbReference type="PANTHER" id="PTHR36122">
    <property type="entry name" value="NICOTINAMIDE RIBOSIDE TRANSPORTER PNUC"/>
    <property type="match status" value="1"/>
</dbReference>
<organism evidence="8 9">
    <name type="scientific">Capsulimonas corticalis</name>
    <dbReference type="NCBI Taxonomy" id="2219043"/>
    <lineage>
        <taxon>Bacteria</taxon>
        <taxon>Bacillati</taxon>
        <taxon>Armatimonadota</taxon>
        <taxon>Armatimonadia</taxon>
        <taxon>Capsulimonadales</taxon>
        <taxon>Capsulimonadaceae</taxon>
        <taxon>Capsulimonas</taxon>
    </lineage>
</organism>
<accession>A0A402CQG1</accession>
<dbReference type="NCBIfam" id="TIGR01528">
    <property type="entry name" value="NMN_trans_PnuC"/>
    <property type="match status" value="1"/>
</dbReference>
<keyword evidence="9" id="KW-1185">Reference proteome</keyword>
<dbReference type="GO" id="GO:0005886">
    <property type="term" value="C:plasma membrane"/>
    <property type="evidence" value="ECO:0007669"/>
    <property type="project" value="UniProtKB-SubCell"/>
</dbReference>
<dbReference type="Pfam" id="PF04973">
    <property type="entry name" value="NMN_transporter"/>
    <property type="match status" value="1"/>
</dbReference>
<dbReference type="GO" id="GO:0034257">
    <property type="term" value="F:nicotinamide riboside transmembrane transporter activity"/>
    <property type="evidence" value="ECO:0007669"/>
    <property type="project" value="InterPro"/>
</dbReference>
<gene>
    <name evidence="8" type="ORF">CCAX7_46740</name>
</gene>
<protein>
    <submittedName>
        <fullName evidence="8">Nicotinamide mononucleotide transporter</fullName>
    </submittedName>
</protein>
<dbReference type="EMBL" id="AP025739">
    <property type="protein sequence ID" value="BDI32623.1"/>
    <property type="molecule type" value="Genomic_DNA"/>
</dbReference>
<evidence type="ECO:0000256" key="5">
    <source>
        <dbReference type="ARBA" id="ARBA00022692"/>
    </source>
</evidence>
<keyword evidence="3" id="KW-0813">Transport</keyword>
<keyword evidence="7" id="KW-0472">Membrane</keyword>
<reference evidence="8 9" key="1">
    <citation type="journal article" date="2019" name="Int. J. Syst. Evol. Microbiol.">
        <title>Capsulimonas corticalis gen. nov., sp. nov., an aerobic capsulated bacterium, of a novel bacterial order, Capsulimonadales ord. nov., of the class Armatimonadia of the phylum Armatimonadetes.</title>
        <authorList>
            <person name="Li J."/>
            <person name="Kudo C."/>
            <person name="Tonouchi A."/>
        </authorList>
    </citation>
    <scope>NUCLEOTIDE SEQUENCE [LARGE SCALE GENOMIC DNA]</scope>
    <source>
        <strain evidence="8 9">AX-7</strain>
    </source>
</reference>
<proteinExistence type="inferred from homology"/>
<evidence type="ECO:0000256" key="3">
    <source>
        <dbReference type="ARBA" id="ARBA00022448"/>
    </source>
</evidence>
<dbReference type="InterPro" id="IPR006419">
    <property type="entry name" value="NMN_transpt_PnuC"/>
</dbReference>
<dbReference type="AlphaFoldDB" id="A0A402CQG1"/>
<name>A0A402CQG1_9BACT</name>
<keyword evidence="5" id="KW-0812">Transmembrane</keyword>
<evidence type="ECO:0000256" key="4">
    <source>
        <dbReference type="ARBA" id="ARBA00022475"/>
    </source>
</evidence>
<evidence type="ECO:0000256" key="6">
    <source>
        <dbReference type="ARBA" id="ARBA00022989"/>
    </source>
</evidence>
<dbReference type="OrthoDB" id="9791248at2"/>
<evidence type="ECO:0000256" key="7">
    <source>
        <dbReference type="ARBA" id="ARBA00023136"/>
    </source>
</evidence>
<dbReference type="KEGG" id="ccot:CCAX7_46740"/>
<sequence>MQRFCYGGAAILSIALLVGAARHTLPLEPAEAWGFVTGALCVWLTVKQNIWNWPIGIVNNFFFIALFWHSRLFADMTLQIIYVVLGVMGWYWWLHGGRNRSPIQISNTPRGIAIVTSAVVLAATAGMTVFLRGVHDSAPFLDAVTTTLSLAAQFLLTKKMLENWYLWIFADVLYIGLYTYKHLYLTAVLYLLFLIMCCVGLRDWKRSMENPREDALPTDPAGSYV</sequence>
<keyword evidence="4" id="KW-1003">Cell membrane</keyword>
<evidence type="ECO:0000256" key="1">
    <source>
        <dbReference type="ARBA" id="ARBA00004651"/>
    </source>
</evidence>
<comment type="subcellular location">
    <subcellularLocation>
        <location evidence="1">Cell membrane</location>
        <topology evidence="1">Multi-pass membrane protein</topology>
    </subcellularLocation>
</comment>
<evidence type="ECO:0000313" key="9">
    <source>
        <dbReference type="Proteomes" id="UP000287394"/>
    </source>
</evidence>
<dbReference type="Proteomes" id="UP000287394">
    <property type="component" value="Chromosome"/>
</dbReference>
<evidence type="ECO:0000256" key="2">
    <source>
        <dbReference type="ARBA" id="ARBA00006669"/>
    </source>
</evidence>
<dbReference type="RefSeq" id="WP_119319669.1">
    <property type="nucleotide sequence ID" value="NZ_AP025739.1"/>
</dbReference>
<evidence type="ECO:0000313" key="8">
    <source>
        <dbReference type="EMBL" id="BDI32623.1"/>
    </source>
</evidence>
<keyword evidence="6" id="KW-1133">Transmembrane helix</keyword>